<proteinExistence type="predicted"/>
<evidence type="ECO:0000256" key="1">
    <source>
        <dbReference type="SAM" id="MobiDB-lite"/>
    </source>
</evidence>
<gene>
    <name evidence="2" type="ORF">ADUPG1_006038</name>
</gene>
<feature type="compositionally biased region" description="Basic and acidic residues" evidence="1">
    <location>
        <begin position="38"/>
        <end position="57"/>
    </location>
</feature>
<evidence type="ECO:0000313" key="3">
    <source>
        <dbReference type="Proteomes" id="UP001057375"/>
    </source>
</evidence>
<comment type="caution">
    <text evidence="2">The sequence shown here is derived from an EMBL/GenBank/DDBJ whole genome shotgun (WGS) entry which is preliminary data.</text>
</comment>
<organism evidence="2 3">
    <name type="scientific">Aduncisulcus paluster</name>
    <dbReference type="NCBI Taxonomy" id="2918883"/>
    <lineage>
        <taxon>Eukaryota</taxon>
        <taxon>Metamonada</taxon>
        <taxon>Carpediemonas-like organisms</taxon>
        <taxon>Aduncisulcus</taxon>
    </lineage>
</organism>
<feature type="region of interest" description="Disordered" evidence="1">
    <location>
        <begin position="1"/>
        <end position="61"/>
    </location>
</feature>
<sequence>MAVGGSCTNEKEEEEGNDDGFKGKDQPIPKETPIDPSHALHLESQDSSRSPDVEMKQKSKISHRITRLFATARVKLKFIEKIILKLILTILHLNASDIMKYIGER</sequence>
<dbReference type="EMBL" id="BQXS01009711">
    <property type="protein sequence ID" value="GKT31653.1"/>
    <property type="molecule type" value="Genomic_DNA"/>
</dbReference>
<reference evidence="2" key="1">
    <citation type="submission" date="2022-03" db="EMBL/GenBank/DDBJ databases">
        <title>Draft genome sequence of Aduncisulcus paluster, a free-living microaerophilic Fornicata.</title>
        <authorList>
            <person name="Yuyama I."/>
            <person name="Kume K."/>
            <person name="Tamura T."/>
            <person name="Inagaki Y."/>
            <person name="Hashimoto T."/>
        </authorList>
    </citation>
    <scope>NUCLEOTIDE SEQUENCE</scope>
    <source>
        <strain evidence="2">NY0171</strain>
    </source>
</reference>
<keyword evidence="3" id="KW-1185">Reference proteome</keyword>
<feature type="compositionally biased region" description="Basic and acidic residues" evidence="1">
    <location>
        <begin position="19"/>
        <end position="28"/>
    </location>
</feature>
<protein>
    <submittedName>
        <fullName evidence="2">Uncharacterized protein</fullName>
    </submittedName>
</protein>
<evidence type="ECO:0000313" key="2">
    <source>
        <dbReference type="EMBL" id="GKT31653.1"/>
    </source>
</evidence>
<dbReference type="Proteomes" id="UP001057375">
    <property type="component" value="Unassembled WGS sequence"/>
</dbReference>
<name>A0ABQ5KGJ3_9EUKA</name>
<accession>A0ABQ5KGJ3</accession>